<dbReference type="Proteomes" id="UP000275267">
    <property type="component" value="Unassembled WGS sequence"/>
</dbReference>
<proteinExistence type="predicted"/>
<feature type="compositionally biased region" description="Low complexity" evidence="1">
    <location>
        <begin position="196"/>
        <end position="213"/>
    </location>
</feature>
<reference evidence="3" key="1">
    <citation type="journal article" date="2019" name="Nat. Commun.">
        <title>The genome of broomcorn millet.</title>
        <authorList>
            <person name="Zou C."/>
            <person name="Miki D."/>
            <person name="Li D."/>
            <person name="Tang Q."/>
            <person name="Xiao L."/>
            <person name="Rajput S."/>
            <person name="Deng P."/>
            <person name="Jia W."/>
            <person name="Huang R."/>
            <person name="Zhang M."/>
            <person name="Sun Y."/>
            <person name="Hu J."/>
            <person name="Fu X."/>
            <person name="Schnable P.S."/>
            <person name="Li F."/>
            <person name="Zhang H."/>
            <person name="Feng B."/>
            <person name="Zhu X."/>
            <person name="Liu R."/>
            <person name="Schnable J.C."/>
            <person name="Zhu J.-K."/>
            <person name="Zhang H."/>
        </authorList>
    </citation>
    <scope>NUCLEOTIDE SEQUENCE [LARGE SCALE GENOMIC DNA]</scope>
</reference>
<feature type="compositionally biased region" description="Low complexity" evidence="1">
    <location>
        <begin position="26"/>
        <end position="37"/>
    </location>
</feature>
<feature type="region of interest" description="Disordered" evidence="1">
    <location>
        <begin position="195"/>
        <end position="281"/>
    </location>
</feature>
<gene>
    <name evidence="2" type="ORF">C2845_PM01G16090</name>
</gene>
<protein>
    <submittedName>
        <fullName evidence="2">Uncharacterized protein</fullName>
    </submittedName>
</protein>
<name>A0A3L6TPG9_PANMI</name>
<organism evidence="2 3">
    <name type="scientific">Panicum miliaceum</name>
    <name type="common">Proso millet</name>
    <name type="synonym">Broomcorn millet</name>
    <dbReference type="NCBI Taxonomy" id="4540"/>
    <lineage>
        <taxon>Eukaryota</taxon>
        <taxon>Viridiplantae</taxon>
        <taxon>Streptophyta</taxon>
        <taxon>Embryophyta</taxon>
        <taxon>Tracheophyta</taxon>
        <taxon>Spermatophyta</taxon>
        <taxon>Magnoliopsida</taxon>
        <taxon>Liliopsida</taxon>
        <taxon>Poales</taxon>
        <taxon>Poaceae</taxon>
        <taxon>PACMAD clade</taxon>
        <taxon>Panicoideae</taxon>
        <taxon>Panicodae</taxon>
        <taxon>Paniceae</taxon>
        <taxon>Panicinae</taxon>
        <taxon>Panicum</taxon>
        <taxon>Panicum sect. Panicum</taxon>
    </lineage>
</organism>
<feature type="region of interest" description="Disordered" evidence="1">
    <location>
        <begin position="26"/>
        <end position="85"/>
    </location>
</feature>
<dbReference type="EMBL" id="PQIB02000001">
    <property type="protein sequence ID" value="RLN40754.1"/>
    <property type="molecule type" value="Genomic_DNA"/>
</dbReference>
<dbReference type="STRING" id="4540.A0A3L6TPG9"/>
<evidence type="ECO:0000313" key="3">
    <source>
        <dbReference type="Proteomes" id="UP000275267"/>
    </source>
</evidence>
<feature type="compositionally biased region" description="Basic residues" evidence="1">
    <location>
        <begin position="247"/>
        <end position="278"/>
    </location>
</feature>
<sequence>MQLAELCADPVVLSCAFLCLLPSARSRSSARPRTPGSPVRPHHVPQDGRGRRGGGVVPRRGAHVPQGAGRAVRQPACRGQRRGHHVRVPEHGVRQLRAQVEADAEAGQRAPARARALADWACVRRDEAGHLLRGVAEAAAAGRPVVVPEVLVCALANIVGQITVSRRVFDAQGDESSSYKDMIVSLLTPVQHQRLRAGAGAAGPAGRAGEAAAGPPPVRRPHRQAAGGARGDGRRPRAPGPPGLRRQAPRQHGRRRRRRERRDHHRGQHQGPHLRKLPRSLPPSSAFSYMLTSFSFHCLLTTCY</sequence>
<dbReference type="AlphaFoldDB" id="A0A3L6TPG9"/>
<accession>A0A3L6TPG9</accession>
<keyword evidence="3" id="KW-1185">Reference proteome</keyword>
<evidence type="ECO:0000313" key="2">
    <source>
        <dbReference type="EMBL" id="RLN40754.1"/>
    </source>
</evidence>
<evidence type="ECO:0000256" key="1">
    <source>
        <dbReference type="SAM" id="MobiDB-lite"/>
    </source>
</evidence>
<comment type="caution">
    <text evidence="2">The sequence shown here is derived from an EMBL/GenBank/DDBJ whole genome shotgun (WGS) entry which is preliminary data.</text>
</comment>